<dbReference type="InterPro" id="IPR016197">
    <property type="entry name" value="Chromo-like_dom_sf"/>
</dbReference>
<dbReference type="Gene3D" id="2.40.50.40">
    <property type="match status" value="1"/>
</dbReference>
<evidence type="ECO:0000259" key="1">
    <source>
        <dbReference type="PROSITE" id="PS50013"/>
    </source>
</evidence>
<dbReference type="AlphaFoldDB" id="A0AAV1UG00"/>
<reference evidence="2" key="1">
    <citation type="submission" date="2024-01" db="EMBL/GenBank/DDBJ databases">
        <authorList>
            <person name="Webb A."/>
        </authorList>
    </citation>
    <scope>NUCLEOTIDE SEQUENCE</scope>
    <source>
        <strain evidence="2">Pm1</strain>
    </source>
</reference>
<dbReference type="SUPFAM" id="SSF54160">
    <property type="entry name" value="Chromo domain-like"/>
    <property type="match status" value="1"/>
</dbReference>
<gene>
    <name evidence="2" type="ORF">PM001_LOCUS18132</name>
</gene>
<comment type="caution">
    <text evidence="2">The sequence shown here is derived from an EMBL/GenBank/DDBJ whole genome shotgun (WGS) entry which is preliminary data.</text>
</comment>
<dbReference type="Proteomes" id="UP001162060">
    <property type="component" value="Unassembled WGS sequence"/>
</dbReference>
<proteinExistence type="predicted"/>
<dbReference type="InterPro" id="IPR000953">
    <property type="entry name" value="Chromo/chromo_shadow_dom"/>
</dbReference>
<feature type="domain" description="Chromo" evidence="1">
    <location>
        <begin position="62"/>
        <end position="108"/>
    </location>
</feature>
<accession>A0AAV1UG00</accession>
<organism evidence="2 3">
    <name type="scientific">Peronospora matthiolae</name>
    <dbReference type="NCBI Taxonomy" id="2874970"/>
    <lineage>
        <taxon>Eukaryota</taxon>
        <taxon>Sar</taxon>
        <taxon>Stramenopiles</taxon>
        <taxon>Oomycota</taxon>
        <taxon>Peronosporomycetes</taxon>
        <taxon>Peronosporales</taxon>
        <taxon>Peronosporaceae</taxon>
        <taxon>Peronospora</taxon>
    </lineage>
</organism>
<sequence>MLQDSVRQLEMPVPLMFEIAAERCVTLSKKLSGIHASQRLCGESVFPPPPPPLENSRGVQRYLVEQLLNHRNVNGRRTSYLVWWRGCLPSWDTWEPRSQLMIDVMGLV</sequence>
<dbReference type="CDD" id="cd00024">
    <property type="entry name" value="CD_CSD"/>
    <property type="match status" value="1"/>
</dbReference>
<name>A0AAV1UG00_9STRA</name>
<dbReference type="PROSITE" id="PS50013">
    <property type="entry name" value="CHROMO_2"/>
    <property type="match status" value="1"/>
</dbReference>
<evidence type="ECO:0000313" key="2">
    <source>
        <dbReference type="EMBL" id="CAK7932982.1"/>
    </source>
</evidence>
<protein>
    <recommendedName>
        <fullName evidence="1">Chromo domain-containing protein</fullName>
    </recommendedName>
</protein>
<dbReference type="InterPro" id="IPR023780">
    <property type="entry name" value="Chromo_domain"/>
</dbReference>
<dbReference type="EMBL" id="CAKLBY020000193">
    <property type="protein sequence ID" value="CAK7932982.1"/>
    <property type="molecule type" value="Genomic_DNA"/>
</dbReference>
<dbReference type="Pfam" id="PF00385">
    <property type="entry name" value="Chromo"/>
    <property type="match status" value="1"/>
</dbReference>
<evidence type="ECO:0000313" key="3">
    <source>
        <dbReference type="Proteomes" id="UP001162060"/>
    </source>
</evidence>